<organism evidence="2 3">
    <name type="scientific">Robiginitalea marina</name>
    <dbReference type="NCBI Taxonomy" id="2954105"/>
    <lineage>
        <taxon>Bacteria</taxon>
        <taxon>Pseudomonadati</taxon>
        <taxon>Bacteroidota</taxon>
        <taxon>Flavobacteriia</taxon>
        <taxon>Flavobacteriales</taxon>
        <taxon>Flavobacteriaceae</taxon>
        <taxon>Robiginitalea</taxon>
    </lineage>
</organism>
<name>A0ABT1AZM0_9FLAO</name>
<feature type="domain" description="Flavodoxin" evidence="1">
    <location>
        <begin position="5"/>
        <end position="139"/>
    </location>
</feature>
<keyword evidence="3" id="KW-1185">Reference proteome</keyword>
<proteinExistence type="predicted"/>
<sequence>MKAAILYSGNYGSTCQYAEWLGEATGLPVFDVRKDPPEPWNYDILILGSSVRVGKPTISKWVKKNWTQLNGRPLLLFSVSGTAPEDPDLLLWMKRGLGEEIFSQMEYVPLRGRMVVSELPWWSRILLKGLARAIKDPEESKRMTEGFDFMDRESLEPIVCWFEKQTRPEQARKRVRVPEMA</sequence>
<evidence type="ECO:0000313" key="2">
    <source>
        <dbReference type="EMBL" id="MCO5725144.1"/>
    </source>
</evidence>
<dbReference type="Pfam" id="PF12724">
    <property type="entry name" value="Flavodoxin_5"/>
    <property type="match status" value="1"/>
</dbReference>
<accession>A0ABT1AZM0</accession>
<protein>
    <submittedName>
        <fullName evidence="2">Flavodoxin domain-containing protein</fullName>
    </submittedName>
</protein>
<comment type="caution">
    <text evidence="2">The sequence shown here is derived from an EMBL/GenBank/DDBJ whole genome shotgun (WGS) entry which is preliminary data.</text>
</comment>
<dbReference type="Proteomes" id="UP001206312">
    <property type="component" value="Unassembled WGS sequence"/>
</dbReference>
<dbReference type="RefSeq" id="WP_252741522.1">
    <property type="nucleotide sequence ID" value="NZ_JAMXIB010000007.1"/>
</dbReference>
<evidence type="ECO:0000313" key="3">
    <source>
        <dbReference type="Proteomes" id="UP001206312"/>
    </source>
</evidence>
<dbReference type="InterPro" id="IPR029039">
    <property type="entry name" value="Flavoprotein-like_sf"/>
</dbReference>
<evidence type="ECO:0000259" key="1">
    <source>
        <dbReference type="Pfam" id="PF12724"/>
    </source>
</evidence>
<dbReference type="SUPFAM" id="SSF52218">
    <property type="entry name" value="Flavoproteins"/>
    <property type="match status" value="1"/>
</dbReference>
<gene>
    <name evidence="2" type="ORF">NG653_09780</name>
</gene>
<dbReference type="InterPro" id="IPR026816">
    <property type="entry name" value="Flavodoxin_dom"/>
</dbReference>
<reference evidence="2 3" key="1">
    <citation type="submission" date="2022-06" db="EMBL/GenBank/DDBJ databases">
        <authorList>
            <person name="Xuan X."/>
        </authorList>
    </citation>
    <scope>NUCLEOTIDE SEQUENCE [LARGE SCALE GENOMIC DNA]</scope>
    <source>
        <strain evidence="2 3">2V75</strain>
    </source>
</reference>
<dbReference type="Gene3D" id="3.40.50.360">
    <property type="match status" value="1"/>
</dbReference>
<dbReference type="EMBL" id="JAMXIB010000007">
    <property type="protein sequence ID" value="MCO5725144.1"/>
    <property type="molecule type" value="Genomic_DNA"/>
</dbReference>